<reference evidence="1 2" key="1">
    <citation type="submission" date="2014-03" db="EMBL/GenBank/DDBJ databases">
        <title>Draft Genome Sequences of Four Burkholderia Strains.</title>
        <authorList>
            <person name="Liu X.Y."/>
            <person name="Li C.X."/>
            <person name="Xu J.H."/>
        </authorList>
    </citation>
    <scope>NUCLEOTIDE SEQUENCE [LARGE SCALE GENOMIC DNA]</scope>
    <source>
        <strain evidence="1 2">R27</strain>
    </source>
</reference>
<accession>A0A069P7W2</accession>
<comment type="caution">
    <text evidence="1">The sequence shown here is derived from an EMBL/GenBank/DDBJ whole genome shotgun (WGS) entry which is preliminary data.</text>
</comment>
<dbReference type="AlphaFoldDB" id="A0A069P7W2"/>
<dbReference type="EMBL" id="JFHE01000003">
    <property type="protein sequence ID" value="KDR36668.1"/>
    <property type="molecule type" value="Genomic_DNA"/>
</dbReference>
<proteinExistence type="predicted"/>
<sequence length="87" mass="9685">MFHPECNFATFAARHRHRVIHSSLGSGPSRPALREAFGFRSDDANALRRRHETALSGNTRCFPARPTLSRAVSRAGNGHLNTELFNV</sequence>
<gene>
    <name evidence="1" type="ORF">BG57_17565</name>
</gene>
<dbReference type="Proteomes" id="UP000027439">
    <property type="component" value="Unassembled WGS sequence"/>
</dbReference>
<evidence type="ECO:0000313" key="2">
    <source>
        <dbReference type="Proteomes" id="UP000027439"/>
    </source>
</evidence>
<name>A0A069P7W2_9BURK</name>
<organism evidence="1 2">
    <name type="scientific">Caballeronia grimmiae</name>
    <dbReference type="NCBI Taxonomy" id="1071679"/>
    <lineage>
        <taxon>Bacteria</taxon>
        <taxon>Pseudomonadati</taxon>
        <taxon>Pseudomonadota</taxon>
        <taxon>Betaproteobacteria</taxon>
        <taxon>Burkholderiales</taxon>
        <taxon>Burkholderiaceae</taxon>
        <taxon>Caballeronia</taxon>
    </lineage>
</organism>
<evidence type="ECO:0000313" key="1">
    <source>
        <dbReference type="EMBL" id="KDR36668.1"/>
    </source>
</evidence>
<protein>
    <submittedName>
        <fullName evidence="1">Uncharacterized protein</fullName>
    </submittedName>
</protein>